<dbReference type="PIRSF" id="PIRSF000090">
    <property type="entry name" value="Beta-ETF"/>
    <property type="match status" value="1"/>
</dbReference>
<evidence type="ECO:0000259" key="2">
    <source>
        <dbReference type="SMART" id="SM00893"/>
    </source>
</evidence>
<dbReference type="RefSeq" id="WP_007862299.1">
    <property type="nucleotide sequence ID" value="NZ_KQ235875.1"/>
</dbReference>
<name>A0A0J9B8Q6_9FIRM</name>
<dbReference type="InterPro" id="IPR014730">
    <property type="entry name" value="ETF_a/b_N"/>
</dbReference>
<comment type="caution">
    <text evidence="3">The sequence shown here is derived from an EMBL/GenBank/DDBJ whole genome shotgun (WGS) entry which is preliminary data.</text>
</comment>
<dbReference type="OrthoDB" id="9804960at2"/>
<protein>
    <recommendedName>
        <fullName evidence="1">Electron transfer flavoprotein small subunit</fullName>
    </recommendedName>
</protein>
<evidence type="ECO:0000313" key="4">
    <source>
        <dbReference type="Proteomes" id="UP000037392"/>
    </source>
</evidence>
<dbReference type="Gene3D" id="3.40.50.620">
    <property type="entry name" value="HUPs"/>
    <property type="match status" value="1"/>
</dbReference>
<reference evidence="3 4" key="1">
    <citation type="submission" date="2011-04" db="EMBL/GenBank/DDBJ databases">
        <title>The Genome Sequence of Clostridium citroniae WAL-19142.</title>
        <authorList>
            <consortium name="The Broad Institute Genome Sequencing Platform"/>
            <person name="Earl A."/>
            <person name="Ward D."/>
            <person name="Feldgarden M."/>
            <person name="Gevers D."/>
            <person name="Warren Y.A."/>
            <person name="Tyrrell K.L."/>
            <person name="Citron D.M."/>
            <person name="Goldstein E.J."/>
            <person name="Daigneault M."/>
            <person name="Allen-Vercoe E."/>
            <person name="Young S.K."/>
            <person name="Zeng Q."/>
            <person name="Gargeya S."/>
            <person name="Fitzgerald M."/>
            <person name="Haas B."/>
            <person name="Abouelleil A."/>
            <person name="Alvarado L."/>
            <person name="Arachchi H.M."/>
            <person name="Berlin A."/>
            <person name="Brown A."/>
            <person name="Chapman S.B."/>
            <person name="Chen Z."/>
            <person name="Dunbar C."/>
            <person name="Freedman E."/>
            <person name="Gearin G."/>
            <person name="Gellesch M."/>
            <person name="Goldberg J."/>
            <person name="Griggs A."/>
            <person name="Gujja S."/>
            <person name="Heilman E.R."/>
            <person name="Heiman D."/>
            <person name="Howarth C."/>
            <person name="Larson L."/>
            <person name="Lui A."/>
            <person name="MacDonald P.J."/>
            <person name="Mehta T."/>
            <person name="Montmayeur A."/>
            <person name="Murphy C."/>
            <person name="Neiman D."/>
            <person name="Pearson M."/>
            <person name="Priest M."/>
            <person name="Roberts A."/>
            <person name="Saif S."/>
            <person name="Shea T."/>
            <person name="Shenoy N."/>
            <person name="Sisk P."/>
            <person name="Stolte C."/>
            <person name="Sykes S."/>
            <person name="White J."/>
            <person name="Yandava C."/>
            <person name="Wortman J."/>
            <person name="Nusbaum C."/>
            <person name="Birren B."/>
        </authorList>
    </citation>
    <scope>NUCLEOTIDE SEQUENCE [LARGE SCALE GENOMIC DNA]</scope>
    <source>
        <strain evidence="3 4">WAL-19142</strain>
    </source>
</reference>
<dbReference type="InterPro" id="IPR033948">
    <property type="entry name" value="ETF_beta_N"/>
</dbReference>
<dbReference type="GO" id="GO:0009055">
    <property type="term" value="F:electron transfer activity"/>
    <property type="evidence" value="ECO:0007669"/>
    <property type="project" value="InterPro"/>
</dbReference>
<dbReference type="PANTHER" id="PTHR21294:SF17">
    <property type="entry name" value="PROTEIN FIXA"/>
    <property type="match status" value="1"/>
</dbReference>
<gene>
    <name evidence="3" type="ORF">HMPREF9470_00689</name>
</gene>
<dbReference type="PATRIC" id="fig|742734.4.peg.735"/>
<organism evidence="3 4">
    <name type="scientific">[Clostridium] citroniae WAL-19142</name>
    <dbReference type="NCBI Taxonomy" id="742734"/>
    <lineage>
        <taxon>Bacteria</taxon>
        <taxon>Bacillati</taxon>
        <taxon>Bacillota</taxon>
        <taxon>Clostridia</taxon>
        <taxon>Lachnospirales</taxon>
        <taxon>Lachnospiraceae</taxon>
        <taxon>Enterocloster</taxon>
    </lineage>
</organism>
<feature type="domain" description="Electron transfer flavoprotein alpha/beta-subunit N-terminal" evidence="2">
    <location>
        <begin position="22"/>
        <end position="207"/>
    </location>
</feature>
<evidence type="ECO:0000313" key="3">
    <source>
        <dbReference type="EMBL" id="KMW08792.1"/>
    </source>
</evidence>
<dbReference type="GeneID" id="93165458"/>
<dbReference type="Proteomes" id="UP000037392">
    <property type="component" value="Unassembled WGS sequence"/>
</dbReference>
<dbReference type="InterPro" id="IPR014729">
    <property type="entry name" value="Rossmann-like_a/b/a_fold"/>
</dbReference>
<dbReference type="CDD" id="cd01714">
    <property type="entry name" value="ETF_beta"/>
    <property type="match status" value="1"/>
</dbReference>
<sequence length="268" mass="28722">MNILVCIKQVPDTTEIKIDPVKHTLIREGVPSIVNPFDACALEMAVRLKEKEGGKVMVVSMGPAQAKNALKECLSVGADQAFLVTDRAFGGSDTLATSYILSRAVRAVEQKTGESVDVIFCGKQAIDGDTAQVGPEMAEHMDLPHVTLATGVEMADGKLRVQRDTDEGHDIIEVDLPALVTVTKTSYDPRYPSIKSKMAANRAVITEITNSDPDMICDQERLGLNGSPTKVKKTFTPDQTKNGVIISNETGPDAAAKLAAMLSDAKII</sequence>
<proteinExistence type="predicted"/>
<dbReference type="SUPFAM" id="SSF52402">
    <property type="entry name" value="Adenine nucleotide alpha hydrolases-like"/>
    <property type="match status" value="1"/>
</dbReference>
<dbReference type="EMBL" id="ADLK01000078">
    <property type="protein sequence ID" value="KMW08792.1"/>
    <property type="molecule type" value="Genomic_DNA"/>
</dbReference>
<dbReference type="InterPro" id="IPR012255">
    <property type="entry name" value="ETF_b"/>
</dbReference>
<dbReference type="AlphaFoldDB" id="A0A0J9B8Q6"/>
<dbReference type="Pfam" id="PF01012">
    <property type="entry name" value="ETF"/>
    <property type="match status" value="1"/>
</dbReference>
<accession>A0A0J9B8Q6</accession>
<dbReference type="SMART" id="SM00893">
    <property type="entry name" value="ETF"/>
    <property type="match status" value="1"/>
</dbReference>
<dbReference type="PANTHER" id="PTHR21294">
    <property type="entry name" value="ELECTRON TRANSFER FLAVOPROTEIN BETA-SUBUNIT"/>
    <property type="match status" value="1"/>
</dbReference>
<evidence type="ECO:0000256" key="1">
    <source>
        <dbReference type="ARBA" id="ARBA00042002"/>
    </source>
</evidence>